<keyword evidence="4 6" id="KW-0949">S-adenosyl-L-methionine</keyword>
<dbReference type="GO" id="GO:0003723">
    <property type="term" value="F:RNA binding"/>
    <property type="evidence" value="ECO:0007669"/>
    <property type="project" value="InterPro"/>
</dbReference>
<dbReference type="Pfam" id="PF00588">
    <property type="entry name" value="SpoU_methylase"/>
    <property type="match status" value="1"/>
</dbReference>
<dbReference type="GO" id="GO:0002130">
    <property type="term" value="P:wobble position ribose methylation"/>
    <property type="evidence" value="ECO:0007669"/>
    <property type="project" value="TreeGrafter"/>
</dbReference>
<reference evidence="9" key="1">
    <citation type="submission" date="2021-02" db="EMBL/GenBank/DDBJ databases">
        <title>Infant gut strain persistence is associated with maternal origin, phylogeny, and functional potential including surface adhesion and iron acquisition.</title>
        <authorList>
            <person name="Lou Y.C."/>
        </authorList>
    </citation>
    <scope>NUCLEOTIDE SEQUENCE</scope>
    <source>
        <strain evidence="9">L3_106_000M1_dasL3_106_000M1_concoct_15</strain>
    </source>
</reference>
<protein>
    <recommendedName>
        <fullName evidence="6">Putative tRNA (cytidine(34)-2'-O)-methyltransferase</fullName>
        <ecNumber evidence="6">2.1.1.207</ecNumber>
    </recommendedName>
    <alternativeName>
        <fullName evidence="6">tRNA (cytidine/uridine-2'-O-)-methyltransferase</fullName>
    </alternativeName>
</protein>
<proteinExistence type="inferred from homology"/>
<dbReference type="EMBL" id="JAGZCZ010000008">
    <property type="protein sequence ID" value="MBS5520097.1"/>
    <property type="molecule type" value="Genomic_DNA"/>
</dbReference>
<evidence type="ECO:0000256" key="5">
    <source>
        <dbReference type="ARBA" id="ARBA00022694"/>
    </source>
</evidence>
<dbReference type="FunFam" id="3.40.1280.10:FF:000002">
    <property type="entry name" value="Peptidylprolyl isomerase"/>
    <property type="match status" value="1"/>
</dbReference>
<keyword evidence="5 6" id="KW-0819">tRNA processing</keyword>
<evidence type="ECO:0000256" key="1">
    <source>
        <dbReference type="ARBA" id="ARBA00022490"/>
    </source>
</evidence>
<dbReference type="GO" id="GO:0008757">
    <property type="term" value="F:S-adenosylmethionine-dependent methyltransferase activity"/>
    <property type="evidence" value="ECO:0007669"/>
    <property type="project" value="UniProtKB-UniRule"/>
</dbReference>
<keyword evidence="2 6" id="KW-0489">Methyltransferase</keyword>
<dbReference type="PANTHER" id="PTHR42971">
    <property type="entry name" value="TRNA (CYTIDINE(34)-2'-O)-METHYLTRANSFERASE"/>
    <property type="match status" value="1"/>
</dbReference>
<evidence type="ECO:0000256" key="6">
    <source>
        <dbReference type="HAMAP-Rule" id="MF_01885"/>
    </source>
</evidence>
<evidence type="ECO:0000256" key="4">
    <source>
        <dbReference type="ARBA" id="ARBA00022691"/>
    </source>
</evidence>
<evidence type="ECO:0000256" key="7">
    <source>
        <dbReference type="PIRSR" id="PIRSR029256-1"/>
    </source>
</evidence>
<dbReference type="AlphaFoldDB" id="A0A943ELI8"/>
<comment type="caution">
    <text evidence="9">The sequence shown here is derived from an EMBL/GenBank/DDBJ whole genome shotgun (WGS) entry which is preliminary data.</text>
</comment>
<dbReference type="Proteomes" id="UP000754226">
    <property type="component" value="Unassembled WGS sequence"/>
</dbReference>
<evidence type="ECO:0000256" key="3">
    <source>
        <dbReference type="ARBA" id="ARBA00022679"/>
    </source>
</evidence>
<feature type="domain" description="tRNA/rRNA methyltransferase SpoU type" evidence="8">
    <location>
        <begin position="2"/>
        <end position="141"/>
    </location>
</feature>
<comment type="subcellular location">
    <subcellularLocation>
        <location evidence="6">Cytoplasm</location>
    </subcellularLocation>
</comment>
<dbReference type="EC" id="2.1.1.207" evidence="6"/>
<dbReference type="InterPro" id="IPR029028">
    <property type="entry name" value="Alpha/beta_knot_MTases"/>
</dbReference>
<evidence type="ECO:0000313" key="9">
    <source>
        <dbReference type="EMBL" id="MBS5520097.1"/>
    </source>
</evidence>
<dbReference type="InterPro" id="IPR016914">
    <property type="entry name" value="TrmL"/>
</dbReference>
<comment type="function">
    <text evidence="6">Could methylate the ribose at the nucleotide 34 wobble position in tRNA.</text>
</comment>
<feature type="binding site" evidence="6 7">
    <location>
        <position position="100"/>
    </location>
    <ligand>
        <name>S-adenosyl-L-methionine</name>
        <dbReference type="ChEBI" id="CHEBI:59789"/>
    </ligand>
</feature>
<dbReference type="SUPFAM" id="SSF75217">
    <property type="entry name" value="alpha/beta knot"/>
    <property type="match status" value="1"/>
</dbReference>
<dbReference type="GO" id="GO:0005737">
    <property type="term" value="C:cytoplasm"/>
    <property type="evidence" value="ECO:0007669"/>
    <property type="project" value="UniProtKB-SubCell"/>
</dbReference>
<dbReference type="GO" id="GO:0008175">
    <property type="term" value="F:tRNA methyltransferase activity"/>
    <property type="evidence" value="ECO:0007669"/>
    <property type="project" value="UniProtKB-UniRule"/>
</dbReference>
<evidence type="ECO:0000256" key="2">
    <source>
        <dbReference type="ARBA" id="ARBA00022603"/>
    </source>
</evidence>
<dbReference type="InterPro" id="IPR001537">
    <property type="entry name" value="SpoU_MeTrfase"/>
</dbReference>
<feature type="binding site" evidence="6 7">
    <location>
        <position position="78"/>
    </location>
    <ligand>
        <name>S-adenosyl-L-methionine</name>
        <dbReference type="ChEBI" id="CHEBI:59789"/>
    </ligand>
</feature>
<keyword evidence="1 6" id="KW-0963">Cytoplasm</keyword>
<organism evidence="9 10">
    <name type="scientific">Acidaminococcus intestini</name>
    <dbReference type="NCBI Taxonomy" id="187327"/>
    <lineage>
        <taxon>Bacteria</taxon>
        <taxon>Bacillati</taxon>
        <taxon>Bacillota</taxon>
        <taxon>Negativicutes</taxon>
        <taxon>Acidaminococcales</taxon>
        <taxon>Acidaminococcaceae</taxon>
        <taxon>Acidaminococcus</taxon>
    </lineage>
</organism>
<accession>A0A943ELI8</accession>
<gene>
    <name evidence="9" type="ORF">KHX13_07200</name>
</gene>
<dbReference type="HAMAP" id="MF_01885">
    <property type="entry name" value="tRNA_methyltr_TrmL"/>
    <property type="match status" value="1"/>
</dbReference>
<comment type="catalytic activity">
    <reaction evidence="6">
        <text>5-carboxymethylaminomethyluridine(34) in tRNA(Leu) + S-adenosyl-L-methionine = 5-carboxymethylaminomethyl-2'-O-methyluridine(34) in tRNA(Leu) + S-adenosyl-L-homocysteine + H(+)</text>
        <dbReference type="Rhea" id="RHEA:43088"/>
        <dbReference type="Rhea" id="RHEA-COMP:10333"/>
        <dbReference type="Rhea" id="RHEA-COMP:10334"/>
        <dbReference type="ChEBI" id="CHEBI:15378"/>
        <dbReference type="ChEBI" id="CHEBI:57856"/>
        <dbReference type="ChEBI" id="CHEBI:59789"/>
        <dbReference type="ChEBI" id="CHEBI:74508"/>
        <dbReference type="ChEBI" id="CHEBI:74511"/>
        <dbReference type="EC" id="2.1.1.207"/>
    </reaction>
</comment>
<evidence type="ECO:0000259" key="8">
    <source>
        <dbReference type="Pfam" id="PF00588"/>
    </source>
</evidence>
<comment type="similarity">
    <text evidence="6">Belongs to the class IV-like SAM-binding methyltransferase superfamily. RNA methyltransferase TrmH family. TrmL subfamily.</text>
</comment>
<dbReference type="Gene3D" id="3.40.1280.10">
    <property type="match status" value="1"/>
</dbReference>
<comment type="catalytic activity">
    <reaction evidence="6">
        <text>cytidine(34) in tRNA + S-adenosyl-L-methionine = 2'-O-methylcytidine(34) in tRNA + S-adenosyl-L-homocysteine + H(+)</text>
        <dbReference type="Rhea" id="RHEA:43084"/>
        <dbReference type="Rhea" id="RHEA-COMP:10331"/>
        <dbReference type="Rhea" id="RHEA-COMP:10332"/>
        <dbReference type="ChEBI" id="CHEBI:15378"/>
        <dbReference type="ChEBI" id="CHEBI:57856"/>
        <dbReference type="ChEBI" id="CHEBI:59789"/>
        <dbReference type="ChEBI" id="CHEBI:74495"/>
        <dbReference type="ChEBI" id="CHEBI:82748"/>
        <dbReference type="EC" id="2.1.1.207"/>
    </reaction>
</comment>
<dbReference type="InterPro" id="IPR029026">
    <property type="entry name" value="tRNA_m1G_MTases_N"/>
</dbReference>
<dbReference type="GO" id="GO:0042802">
    <property type="term" value="F:identical protein binding"/>
    <property type="evidence" value="ECO:0007669"/>
    <property type="project" value="UniProtKB-ARBA"/>
</dbReference>
<keyword evidence="3 6" id="KW-0808">Transferase</keyword>
<sequence length="156" mass="17554">MLHIVLVEPEIPGNTGNIARLCAATGASLHLVRPLGFSVDDRYLKRAGLDYWHLVDIHYYDSVEKVIAAYPDAPRFLLTTHAHQSYTRVKYTKDSLLIFGKESAGLPEAFRMAHEDECIRIPMVPEARSLNLANSVSIVLYEALRQVDFDLEEGTI</sequence>
<dbReference type="CDD" id="cd18094">
    <property type="entry name" value="SpoU-like_TrmL"/>
    <property type="match status" value="1"/>
</dbReference>
<feature type="binding site" evidence="6 7">
    <location>
        <position position="129"/>
    </location>
    <ligand>
        <name>S-adenosyl-L-methionine</name>
        <dbReference type="ChEBI" id="CHEBI:59789"/>
    </ligand>
</feature>
<name>A0A943ELI8_9FIRM</name>
<dbReference type="PANTHER" id="PTHR42971:SF1">
    <property type="entry name" value="TRNA (CYTIDINE(34)-2'-O)-METHYLTRANSFERASE"/>
    <property type="match status" value="1"/>
</dbReference>
<evidence type="ECO:0000313" key="10">
    <source>
        <dbReference type="Proteomes" id="UP000754226"/>
    </source>
</evidence>
<feature type="binding site" evidence="6 7">
    <location>
        <position position="121"/>
    </location>
    <ligand>
        <name>S-adenosyl-L-methionine</name>
        <dbReference type="ChEBI" id="CHEBI:59789"/>
    </ligand>
</feature>
<dbReference type="PIRSF" id="PIRSF029256">
    <property type="entry name" value="SpoU_TrmH_prd"/>
    <property type="match status" value="1"/>
</dbReference>